<dbReference type="Gene3D" id="3.40.50.150">
    <property type="entry name" value="Vaccinia Virus protein VP39"/>
    <property type="match status" value="1"/>
</dbReference>
<evidence type="ECO:0000313" key="3">
    <source>
        <dbReference type="Proteomes" id="UP001274830"/>
    </source>
</evidence>
<dbReference type="InterPro" id="IPR029063">
    <property type="entry name" value="SAM-dependent_MTases_sf"/>
</dbReference>
<dbReference type="EMBL" id="JAUTXT010000041">
    <property type="protein sequence ID" value="KAK3671569.1"/>
    <property type="molecule type" value="Genomic_DNA"/>
</dbReference>
<feature type="domain" description="Methyltransferase type 11" evidence="1">
    <location>
        <begin position="73"/>
        <end position="166"/>
    </location>
</feature>
<proteinExistence type="predicted"/>
<protein>
    <recommendedName>
        <fullName evidence="1">Methyltransferase type 11 domain-containing protein</fullName>
    </recommendedName>
</protein>
<dbReference type="Proteomes" id="UP001274830">
    <property type="component" value="Unassembled WGS sequence"/>
</dbReference>
<dbReference type="SUPFAM" id="SSF53335">
    <property type="entry name" value="S-adenosyl-L-methionine-dependent methyltransferases"/>
    <property type="match status" value="1"/>
</dbReference>
<reference evidence="2" key="1">
    <citation type="submission" date="2023-07" db="EMBL/GenBank/DDBJ databases">
        <title>Black Yeasts Isolated from many extreme environments.</title>
        <authorList>
            <person name="Coleine C."/>
            <person name="Stajich J.E."/>
            <person name="Selbmann L."/>
        </authorList>
    </citation>
    <scope>NUCLEOTIDE SEQUENCE</scope>
    <source>
        <strain evidence="2">CCFEE 5485</strain>
    </source>
</reference>
<dbReference type="GO" id="GO:0008757">
    <property type="term" value="F:S-adenosylmethionine-dependent methyltransferase activity"/>
    <property type="evidence" value="ECO:0007669"/>
    <property type="project" value="InterPro"/>
</dbReference>
<keyword evidence="3" id="KW-1185">Reference proteome</keyword>
<dbReference type="CDD" id="cd02440">
    <property type="entry name" value="AdoMet_MTases"/>
    <property type="match status" value="1"/>
</dbReference>
<evidence type="ECO:0000313" key="2">
    <source>
        <dbReference type="EMBL" id="KAK3671569.1"/>
    </source>
</evidence>
<dbReference type="InterPro" id="IPR013216">
    <property type="entry name" value="Methyltransf_11"/>
</dbReference>
<dbReference type="AlphaFoldDB" id="A0AAE0TT11"/>
<sequence>MAAAVQSGPGWDLSDHRHRAYDLKTPEDHIKLYDTWAITYDEDVMGTSTEYCGPEKTVACVLHAGGKIDGEILDAGCGTGLCGVQLAKQGARIVDGIDLSPGMLSVAEKTGKYRTLAPADLTKRVQLPDGKYDVVTCVGTFTTGHVGPDPAFLELLRVLKSGGLFVATVLDNIWETEGFAAEVKRLGNEGAVEVLSTKLDDYRKADQAMARMVVLRKKVLCASGLRFDHSQSNNCWRWSSPMRLLAYVSPSADRTSCSSGIDGTLTCLISLMHLLVNSLPRQLPNNPNALVTKSQSNIYHET</sequence>
<name>A0AAE0TT11_9PEZI</name>
<gene>
    <name evidence="2" type="ORF">LTR78_008491</name>
</gene>
<dbReference type="Pfam" id="PF08241">
    <property type="entry name" value="Methyltransf_11"/>
    <property type="match status" value="1"/>
</dbReference>
<accession>A0AAE0TT11</accession>
<evidence type="ECO:0000259" key="1">
    <source>
        <dbReference type="Pfam" id="PF08241"/>
    </source>
</evidence>
<comment type="caution">
    <text evidence="2">The sequence shown here is derived from an EMBL/GenBank/DDBJ whole genome shotgun (WGS) entry which is preliminary data.</text>
</comment>
<organism evidence="2 3">
    <name type="scientific">Recurvomyces mirabilis</name>
    <dbReference type="NCBI Taxonomy" id="574656"/>
    <lineage>
        <taxon>Eukaryota</taxon>
        <taxon>Fungi</taxon>
        <taxon>Dikarya</taxon>
        <taxon>Ascomycota</taxon>
        <taxon>Pezizomycotina</taxon>
        <taxon>Dothideomycetes</taxon>
        <taxon>Dothideomycetidae</taxon>
        <taxon>Mycosphaerellales</taxon>
        <taxon>Teratosphaeriaceae</taxon>
        <taxon>Recurvomyces</taxon>
    </lineage>
</organism>
<dbReference type="PANTHER" id="PTHR43591">
    <property type="entry name" value="METHYLTRANSFERASE"/>
    <property type="match status" value="1"/>
</dbReference>